<comment type="caution">
    <text evidence="1">The sequence shown here is derived from an EMBL/GenBank/DDBJ whole genome shotgun (WGS) entry which is preliminary data.</text>
</comment>
<dbReference type="PANTHER" id="PTHR34070:SF1">
    <property type="entry name" value="DNA ALKYLATION REPAIR PROTEIN"/>
    <property type="match status" value="1"/>
</dbReference>
<evidence type="ECO:0000313" key="1">
    <source>
        <dbReference type="EMBL" id="RST96191.1"/>
    </source>
</evidence>
<dbReference type="Gene3D" id="1.25.10.90">
    <property type="match status" value="1"/>
</dbReference>
<reference evidence="1 2" key="1">
    <citation type="submission" date="2017-05" db="EMBL/GenBank/DDBJ databases">
        <title>Vagococcus spp. assemblies.</title>
        <authorList>
            <person name="Gulvik C.A."/>
        </authorList>
    </citation>
    <scope>NUCLEOTIDE SEQUENCE [LARGE SCALE GENOMIC DNA]</scope>
    <source>
        <strain evidence="1 2">SS1994</strain>
    </source>
</reference>
<dbReference type="InterPro" id="IPR014825">
    <property type="entry name" value="DNA_alkylation"/>
</dbReference>
<dbReference type="EMBL" id="NGJT01000001">
    <property type="protein sequence ID" value="RST96191.1"/>
    <property type="molecule type" value="Genomic_DNA"/>
</dbReference>
<dbReference type="InterPro" id="IPR016024">
    <property type="entry name" value="ARM-type_fold"/>
</dbReference>
<sequence length="229" mass="26953">MTPTQEKLFSMQDRTYKVFNAKLIPTVNPDKVIGVRMPQLRKLAKEMIKNDDTAHFLSELPHTYHEENVLHMLIISSTKDFEEAIKAYQTFLPYADNWAVTDCQTPTVFKKNPEKLLPFIDEWLTSSEEYTVRFAILQLMNIYLVDENFNQSILDRVCEVKSEAYYVNMMRAWFFATSLAKQYDATIAYISERKLDDWTHQKTIQKARESLRISPETKDYLKTLKKPSN</sequence>
<dbReference type="OrthoDB" id="9784740at2"/>
<dbReference type="Proteomes" id="UP000288490">
    <property type="component" value="Unassembled WGS sequence"/>
</dbReference>
<proteinExistence type="predicted"/>
<dbReference type="PANTHER" id="PTHR34070">
    <property type="entry name" value="ARMADILLO-TYPE FOLD"/>
    <property type="match status" value="1"/>
</dbReference>
<dbReference type="SUPFAM" id="SSF48371">
    <property type="entry name" value="ARM repeat"/>
    <property type="match status" value="1"/>
</dbReference>
<evidence type="ECO:0000313" key="2">
    <source>
        <dbReference type="Proteomes" id="UP000288490"/>
    </source>
</evidence>
<dbReference type="Pfam" id="PF08713">
    <property type="entry name" value="DNA_alkylation"/>
    <property type="match status" value="1"/>
</dbReference>
<dbReference type="AlphaFoldDB" id="A0A429ZR99"/>
<dbReference type="CDD" id="cd06561">
    <property type="entry name" value="AlkD_like"/>
    <property type="match status" value="1"/>
</dbReference>
<gene>
    <name evidence="1" type="ORF">CBF36_00215</name>
</gene>
<keyword evidence="2" id="KW-1185">Reference proteome</keyword>
<organism evidence="1 2">
    <name type="scientific">Vagococcus bubulae</name>
    <dbReference type="NCBI Taxonomy" id="1977868"/>
    <lineage>
        <taxon>Bacteria</taxon>
        <taxon>Bacillati</taxon>
        <taxon>Bacillota</taxon>
        <taxon>Bacilli</taxon>
        <taxon>Lactobacillales</taxon>
        <taxon>Enterococcaceae</taxon>
        <taxon>Vagococcus</taxon>
    </lineage>
</organism>
<accession>A0A429ZR99</accession>
<protein>
    <submittedName>
        <fullName evidence="1">DNA alkylation repair protein</fullName>
    </submittedName>
</protein>
<dbReference type="RefSeq" id="WP_125955559.1">
    <property type="nucleotide sequence ID" value="NZ_JAQEJV010000001.1"/>
</dbReference>
<name>A0A429ZR99_9ENTE</name>